<feature type="region of interest" description="Disordered" evidence="2">
    <location>
        <begin position="150"/>
        <end position="185"/>
    </location>
</feature>
<comment type="caution">
    <text evidence="3">The sequence shown here is derived from an EMBL/GenBank/DDBJ whole genome shotgun (WGS) entry which is preliminary data.</text>
</comment>
<feature type="region of interest" description="Disordered" evidence="2">
    <location>
        <begin position="515"/>
        <end position="550"/>
    </location>
</feature>
<dbReference type="InterPro" id="IPR024858">
    <property type="entry name" value="GOLGA"/>
</dbReference>
<organism evidence="3 4">
    <name type="scientific">Pristionchus fissidentatus</name>
    <dbReference type="NCBI Taxonomy" id="1538716"/>
    <lineage>
        <taxon>Eukaryota</taxon>
        <taxon>Metazoa</taxon>
        <taxon>Ecdysozoa</taxon>
        <taxon>Nematoda</taxon>
        <taxon>Chromadorea</taxon>
        <taxon>Rhabditida</taxon>
        <taxon>Rhabditina</taxon>
        <taxon>Diplogasteromorpha</taxon>
        <taxon>Diplogasteroidea</taxon>
        <taxon>Neodiplogasteridae</taxon>
        <taxon>Pristionchus</taxon>
    </lineage>
</organism>
<feature type="compositionally biased region" description="Basic and acidic residues" evidence="2">
    <location>
        <begin position="534"/>
        <end position="549"/>
    </location>
</feature>
<dbReference type="GO" id="GO:0032580">
    <property type="term" value="C:Golgi cisterna membrane"/>
    <property type="evidence" value="ECO:0007669"/>
    <property type="project" value="TreeGrafter"/>
</dbReference>
<feature type="region of interest" description="Disordered" evidence="2">
    <location>
        <begin position="839"/>
        <end position="863"/>
    </location>
</feature>
<accession>A0AAV5VAT5</accession>
<dbReference type="PANTHER" id="PTHR10881:SF46">
    <property type="entry name" value="GOLGIN SUBFAMILY A MEMBER 2"/>
    <property type="match status" value="1"/>
</dbReference>
<dbReference type="PANTHER" id="PTHR10881">
    <property type="entry name" value="GOLGIN SUBFAMILY A MEMBER-RELATED"/>
    <property type="match status" value="1"/>
</dbReference>
<feature type="non-terminal residue" evidence="3">
    <location>
        <position position="863"/>
    </location>
</feature>
<dbReference type="EMBL" id="BTSY01000002">
    <property type="protein sequence ID" value="GMT16771.1"/>
    <property type="molecule type" value="Genomic_DNA"/>
</dbReference>
<dbReference type="Proteomes" id="UP001432322">
    <property type="component" value="Unassembled WGS sequence"/>
</dbReference>
<proteinExistence type="predicted"/>
<feature type="compositionally biased region" description="Basic and acidic residues" evidence="2">
    <location>
        <begin position="854"/>
        <end position="863"/>
    </location>
</feature>
<feature type="region of interest" description="Disordered" evidence="2">
    <location>
        <begin position="359"/>
        <end position="383"/>
    </location>
</feature>
<reference evidence="3" key="1">
    <citation type="submission" date="2023-10" db="EMBL/GenBank/DDBJ databases">
        <title>Genome assembly of Pristionchus species.</title>
        <authorList>
            <person name="Yoshida K."/>
            <person name="Sommer R.J."/>
        </authorList>
    </citation>
    <scope>NUCLEOTIDE SEQUENCE</scope>
    <source>
        <strain evidence="3">RS5133</strain>
    </source>
</reference>
<evidence type="ECO:0000313" key="3">
    <source>
        <dbReference type="EMBL" id="GMT16771.1"/>
    </source>
</evidence>
<name>A0AAV5VAT5_9BILA</name>
<dbReference type="AlphaFoldDB" id="A0AAV5VAT5"/>
<evidence type="ECO:0000313" key="4">
    <source>
        <dbReference type="Proteomes" id="UP001432322"/>
    </source>
</evidence>
<feature type="compositionally biased region" description="Low complexity" evidence="2">
    <location>
        <begin position="36"/>
        <end position="46"/>
    </location>
</feature>
<dbReference type="GO" id="GO:0000137">
    <property type="term" value="C:Golgi cis cisterna"/>
    <property type="evidence" value="ECO:0007669"/>
    <property type="project" value="TreeGrafter"/>
</dbReference>
<feature type="region of interest" description="Disordered" evidence="2">
    <location>
        <begin position="24"/>
        <end position="75"/>
    </location>
</feature>
<gene>
    <name evidence="3" type="ORF">PFISCL1PPCAC_8068</name>
</gene>
<sequence>MNGEAASVDQSKVDKIAAAKRKLREFESRRVNGGDSSSSPVPSIHSNGGGEYVNGRHSVTSVVQPDQEYGIPPSSNNSYSAFDAKAAECEALKKQVAELHGLYSAAYSAYNELAARESGRSSAVDNGQIVQLQSALSLLVEEKTELQSRLRAESERASGMEEQLRRATEHSHAHSHSSREESRLRDQLIHSEKMVAAHLEELSNLRRENATTQSMARGLQQDKAEAQARLRGVYGDKERLEAEVGELRKEMAMREMYIRQLTAANGGGGGVNGQATVQDDSADLRSEVDSLRLQLENTRREAVDSINLYTHREKELSDRLQTAVRERDELSHDLSIARVRVAQLEDDVESARGQIAAMAGRKTGEEGEGNGGGGAGEAVGGGGLSEDEVLARVDETARRITIAFEQRLMEEGEIHQRNVDHKERELAQQRSAIDDLRLKLDLAERKMAEDDGRAGSLHEILQDLQNEKATVSRALTQNRELKEQVIALEDRLVALTDEKLKSELERQALEFELRGMKEGREEEEERDEQGEGNGRMEEEDRVSVREKQLESQLGVQERMLNEVREELRRSQNENDSMNAIMQQNGEDENQNSIVVELTQAVARVNSLTQENNELRERIGATEEMQQRAAAIETQLRFAHQDIEMMRSALAAGGVPNGGVAVTEEQRVEGHESEMIRVLQERLASAEEEAARLLREGVEKVNELNEKMVESERMRRCEEERREEIERKMAELEMVRNQPNEVPAEVNEKEGRMTQLETELEREREERKKLEHVRTALEQENETIADHVVLYQHYRKVMRERLRAKDDELREAEVERQRIAHTCSQLQRSLQALVQQPRLRCGSEGGNSSIVDEEGERRGGGGGE</sequence>
<dbReference type="GO" id="GO:0005801">
    <property type="term" value="C:cis-Golgi network"/>
    <property type="evidence" value="ECO:0007669"/>
    <property type="project" value="TreeGrafter"/>
</dbReference>
<protein>
    <submittedName>
        <fullName evidence="3">Uncharacterized protein</fullName>
    </submittedName>
</protein>
<feature type="compositionally biased region" description="Acidic residues" evidence="2">
    <location>
        <begin position="521"/>
        <end position="530"/>
    </location>
</feature>
<keyword evidence="1" id="KW-0175">Coiled coil</keyword>
<keyword evidence="4" id="KW-1185">Reference proteome</keyword>
<evidence type="ECO:0000256" key="2">
    <source>
        <dbReference type="SAM" id="MobiDB-lite"/>
    </source>
</evidence>
<dbReference type="GO" id="GO:0007030">
    <property type="term" value="P:Golgi organization"/>
    <property type="evidence" value="ECO:0007669"/>
    <property type="project" value="TreeGrafter"/>
</dbReference>
<evidence type="ECO:0000256" key="1">
    <source>
        <dbReference type="SAM" id="Coils"/>
    </source>
</evidence>
<feature type="coiled-coil region" evidence="1">
    <location>
        <begin position="202"/>
        <end position="250"/>
    </location>
</feature>
<feature type="coiled-coil region" evidence="1">
    <location>
        <begin position="675"/>
        <end position="828"/>
    </location>
</feature>
<feature type="compositionally biased region" description="Gly residues" evidence="2">
    <location>
        <begin position="369"/>
        <end position="383"/>
    </location>
</feature>